<evidence type="ECO:0000256" key="1">
    <source>
        <dbReference type="PROSITE-ProRule" id="PRU00649"/>
    </source>
</evidence>
<name>A0A8S9TZD3_PHYIN</name>
<gene>
    <name evidence="4" type="ORF">GN958_ATG06739</name>
    <name evidence="3" type="ORF">GN958_ATG16620</name>
</gene>
<dbReference type="InterPro" id="IPR017923">
    <property type="entry name" value="TFIIS_N"/>
</dbReference>
<organism evidence="3 5">
    <name type="scientific">Phytophthora infestans</name>
    <name type="common">Potato late blight agent</name>
    <name type="synonym">Botrytis infestans</name>
    <dbReference type="NCBI Taxonomy" id="4787"/>
    <lineage>
        <taxon>Eukaryota</taxon>
        <taxon>Sar</taxon>
        <taxon>Stramenopiles</taxon>
        <taxon>Oomycota</taxon>
        <taxon>Peronosporomycetes</taxon>
        <taxon>Peronosporales</taxon>
        <taxon>Peronosporaceae</taxon>
        <taxon>Phytophthora</taxon>
    </lineage>
</organism>
<accession>A0A8S9TZD3</accession>
<comment type="caution">
    <text evidence="3">The sequence shown here is derived from an EMBL/GenBank/DDBJ whole genome shotgun (WGS) entry which is preliminary data.</text>
</comment>
<dbReference type="PROSITE" id="PS51319">
    <property type="entry name" value="TFIIS_N"/>
    <property type="match status" value="1"/>
</dbReference>
<proteinExistence type="predicted"/>
<dbReference type="SUPFAM" id="SSF47676">
    <property type="entry name" value="Conserved domain common to transcription factors TFIIS, elongin A, CRSP70"/>
    <property type="match status" value="1"/>
</dbReference>
<evidence type="ECO:0000259" key="2">
    <source>
        <dbReference type="PROSITE" id="PS51319"/>
    </source>
</evidence>
<comment type="subcellular location">
    <subcellularLocation>
        <location evidence="1">Nucleus</location>
    </subcellularLocation>
</comment>
<evidence type="ECO:0000313" key="4">
    <source>
        <dbReference type="EMBL" id="KAF4144071.1"/>
    </source>
</evidence>
<dbReference type="InterPro" id="IPR035441">
    <property type="entry name" value="TFIIS/LEDGF_dom_sf"/>
</dbReference>
<keyword evidence="1" id="KW-0539">Nucleus</keyword>
<dbReference type="EMBL" id="JAACNO010000901">
    <property type="protein sequence ID" value="KAF4144071.1"/>
    <property type="molecule type" value="Genomic_DNA"/>
</dbReference>
<reference evidence="3" key="1">
    <citation type="submission" date="2020-03" db="EMBL/GenBank/DDBJ databases">
        <title>Hybrid Assembly of Korean Phytophthora infestans isolates.</title>
        <authorList>
            <person name="Prokchorchik M."/>
            <person name="Lee Y."/>
            <person name="Seo J."/>
            <person name="Cho J.-H."/>
            <person name="Park Y.-E."/>
            <person name="Jang D.-C."/>
            <person name="Im J.-S."/>
            <person name="Choi J.-G."/>
            <person name="Park H.-J."/>
            <person name="Lee G.-B."/>
            <person name="Lee Y.-G."/>
            <person name="Hong S.-Y."/>
            <person name="Cho K."/>
            <person name="Sohn K.H."/>
        </authorList>
    </citation>
    <scope>NUCLEOTIDE SEQUENCE</scope>
    <source>
        <strain evidence="3">KR_2_A2</strain>
    </source>
</reference>
<dbReference type="Pfam" id="PF08711">
    <property type="entry name" value="Med26"/>
    <property type="match status" value="1"/>
</dbReference>
<sequence>MRKRVDVVHVDMKPSFHRNEQHLPRLGMDGFVLRGNAAAALAASLADAAPPLASQKKRQRQTTIHHGHKVVSEERVQYLKEELDDAKTAANMLSILDALEQLFISLEMLEKTRVGAALTRISRRAESPEVQDRANKLLKVWKKRAKKAMRRRKRRVNTYGRNYAE</sequence>
<dbReference type="Proteomes" id="UP000704712">
    <property type="component" value="Unassembled WGS sequence"/>
</dbReference>
<protein>
    <submittedName>
        <fullName evidence="3">TFIIS helical bundle-like domain</fullName>
    </submittedName>
</protein>
<dbReference type="AlphaFoldDB" id="A0A8S9TZD3"/>
<dbReference type="Gene3D" id="1.20.930.10">
    <property type="entry name" value="Conserved domain common to transcription factors TFIIS, elongin A, CRSP70"/>
    <property type="match status" value="1"/>
</dbReference>
<feature type="domain" description="TFIIS N-terminal" evidence="2">
    <location>
        <begin position="73"/>
        <end position="148"/>
    </location>
</feature>
<dbReference type="EMBL" id="JAACNO010002332">
    <property type="protein sequence ID" value="KAF4134145.1"/>
    <property type="molecule type" value="Genomic_DNA"/>
</dbReference>
<dbReference type="GO" id="GO:0005634">
    <property type="term" value="C:nucleus"/>
    <property type="evidence" value="ECO:0007669"/>
    <property type="project" value="UniProtKB-SubCell"/>
</dbReference>
<evidence type="ECO:0000313" key="5">
    <source>
        <dbReference type="Proteomes" id="UP000704712"/>
    </source>
</evidence>
<evidence type="ECO:0000313" key="3">
    <source>
        <dbReference type="EMBL" id="KAF4134145.1"/>
    </source>
</evidence>